<feature type="signal peptide" evidence="1">
    <location>
        <begin position="1"/>
        <end position="19"/>
    </location>
</feature>
<organism evidence="2 3">
    <name type="scientific">Hymenobacter monticola</name>
    <dbReference type="NCBI Taxonomy" id="1705399"/>
    <lineage>
        <taxon>Bacteria</taxon>
        <taxon>Pseudomonadati</taxon>
        <taxon>Bacteroidota</taxon>
        <taxon>Cytophagia</taxon>
        <taxon>Cytophagales</taxon>
        <taxon>Hymenobacteraceae</taxon>
        <taxon>Hymenobacter</taxon>
    </lineage>
</organism>
<feature type="chain" id="PRO_5045110276" description="Lipoprotein" evidence="1">
    <location>
        <begin position="20"/>
        <end position="162"/>
    </location>
</feature>
<name>A0ABY4B4W4_9BACT</name>
<proteinExistence type="predicted"/>
<evidence type="ECO:0000256" key="1">
    <source>
        <dbReference type="SAM" id="SignalP"/>
    </source>
</evidence>
<evidence type="ECO:0000313" key="2">
    <source>
        <dbReference type="EMBL" id="UOE34192.1"/>
    </source>
</evidence>
<protein>
    <recommendedName>
        <fullName evidence="4">Lipoprotein</fullName>
    </recommendedName>
</protein>
<keyword evidence="3" id="KW-1185">Reference proteome</keyword>
<dbReference type="RefSeq" id="WP_243515017.1">
    <property type="nucleotide sequence ID" value="NZ_CP094534.1"/>
</dbReference>
<dbReference type="PROSITE" id="PS51257">
    <property type="entry name" value="PROKAR_LIPOPROTEIN"/>
    <property type="match status" value="1"/>
</dbReference>
<dbReference type="EMBL" id="CP094534">
    <property type="protein sequence ID" value="UOE34192.1"/>
    <property type="molecule type" value="Genomic_DNA"/>
</dbReference>
<keyword evidence="1" id="KW-0732">Signal</keyword>
<reference evidence="2 3" key="1">
    <citation type="submission" date="2022-03" db="EMBL/GenBank/DDBJ databases">
        <title>Hymenobactersp. isolated from the air.</title>
        <authorList>
            <person name="Won M."/>
            <person name="Kwon S.-W."/>
        </authorList>
    </citation>
    <scope>NUCLEOTIDE SEQUENCE [LARGE SCALE GENOMIC DNA]</scope>
    <source>
        <strain evidence="2 3">KACC 22596</strain>
    </source>
</reference>
<evidence type="ECO:0000313" key="3">
    <source>
        <dbReference type="Proteomes" id="UP000831390"/>
    </source>
</evidence>
<accession>A0ABY4B4W4</accession>
<evidence type="ECO:0008006" key="4">
    <source>
        <dbReference type="Google" id="ProtNLM"/>
    </source>
</evidence>
<gene>
    <name evidence="2" type="ORF">MTP16_00735</name>
</gene>
<dbReference type="Proteomes" id="UP000831390">
    <property type="component" value="Chromosome"/>
</dbReference>
<sequence length="162" mass="18038">MFRYLTPLATALLSLSALTACHKENTAPEDGNVLIFGSFYGECRGSNCIQIFRLNPTRQTLEEDVADQYPSSSAPYQGQYVPRSAASFQRVQGLLQQVPAQLLNEPAHVIGQPDAGDWGGYYVEVQHAGTSRFWLIDTQKRHIPTYLHALTDSLQANIRALR</sequence>